<dbReference type="GO" id="GO:0015888">
    <property type="term" value="P:thiamine transport"/>
    <property type="evidence" value="ECO:0007669"/>
    <property type="project" value="InterPro"/>
</dbReference>
<dbReference type="GO" id="GO:0030288">
    <property type="term" value="C:outer membrane-bounded periplasmic space"/>
    <property type="evidence" value="ECO:0007669"/>
    <property type="project" value="TreeGrafter"/>
</dbReference>
<dbReference type="InterPro" id="IPR005948">
    <property type="entry name" value="ThiB-like"/>
</dbReference>
<keyword evidence="1" id="KW-0732">Signal</keyword>
<dbReference type="GO" id="GO:0030976">
    <property type="term" value="F:thiamine pyrophosphate binding"/>
    <property type="evidence" value="ECO:0007669"/>
    <property type="project" value="TreeGrafter"/>
</dbReference>
<dbReference type="GO" id="GO:0030975">
    <property type="term" value="F:thiamine binding"/>
    <property type="evidence" value="ECO:0007669"/>
    <property type="project" value="InterPro"/>
</dbReference>
<protein>
    <submittedName>
        <fullName evidence="3">Thiamine ABC transporter substrate-binding protein</fullName>
    </submittedName>
</protein>
<dbReference type="PANTHER" id="PTHR30006">
    <property type="entry name" value="THIAMINE-BINDING PERIPLASMIC PROTEIN-RELATED"/>
    <property type="match status" value="1"/>
</dbReference>
<dbReference type="Pfam" id="PF13343">
    <property type="entry name" value="SBP_bac_6"/>
    <property type="match status" value="1"/>
</dbReference>
<dbReference type="EMBL" id="JAWNGC010000005">
    <property type="protein sequence ID" value="MDY5155088.1"/>
    <property type="molecule type" value="Genomic_DNA"/>
</dbReference>
<proteinExistence type="predicted"/>
<organism evidence="3 4">
    <name type="scientific">Actinotignum urinale</name>
    <dbReference type="NCBI Taxonomy" id="190146"/>
    <lineage>
        <taxon>Bacteria</taxon>
        <taxon>Bacillati</taxon>
        <taxon>Actinomycetota</taxon>
        <taxon>Actinomycetes</taxon>
        <taxon>Actinomycetales</taxon>
        <taxon>Actinomycetaceae</taxon>
        <taxon>Actinotignum</taxon>
    </lineage>
</organism>
<evidence type="ECO:0000313" key="4">
    <source>
        <dbReference type="Proteomes" id="UP001281731"/>
    </source>
</evidence>
<keyword evidence="2" id="KW-0472">Membrane</keyword>
<dbReference type="Gene3D" id="3.40.190.10">
    <property type="entry name" value="Periplasmic binding protein-like II"/>
    <property type="match status" value="2"/>
</dbReference>
<reference evidence="3" key="1">
    <citation type="submission" date="2023-10" db="EMBL/GenBank/DDBJ databases">
        <title>Whole Genome based description of the genera Actinobaculum and Actinotignum reveals a complex phylogenetic relationship within the species included in the genus Actinotignum.</title>
        <authorList>
            <person name="Jensen C.S."/>
            <person name="Dargis R."/>
            <person name="Kemp M."/>
            <person name="Christensen J.J."/>
        </authorList>
    </citation>
    <scope>NUCLEOTIDE SEQUENCE</scope>
    <source>
        <strain evidence="3">SLA_B511</strain>
    </source>
</reference>
<dbReference type="PANTHER" id="PTHR30006:SF2">
    <property type="entry name" value="ABC TRANSPORTER SUBSTRATE-BINDING PROTEIN"/>
    <property type="match status" value="1"/>
</dbReference>
<accession>A0AAW9HMF3</accession>
<dbReference type="Proteomes" id="UP001281731">
    <property type="component" value="Unassembled WGS sequence"/>
</dbReference>
<dbReference type="RefSeq" id="WP_022866207.1">
    <property type="nucleotide sequence ID" value="NZ_CP171105.1"/>
</dbReference>
<feature type="transmembrane region" description="Helical" evidence="2">
    <location>
        <begin position="49"/>
        <end position="70"/>
    </location>
</feature>
<sequence>MSRIKSQKTYDYAEADIDVQGKSSCDVTQNSSRGVFAWGQNSRMRRKMFAGLAVASALALGLSACSGSTAKNDGKGKGSGTVKVIAHDSFTLPDDVIKKFEKTSGYTVKKVTPGDAGAVVNQLVLANGKPEADVVFGVDTFTAGRALKGNIAVEYETSKNHGKEAVLEKKFTPIDRGDVCVNYDKKWFEEKGIKTPETLEDLAKPEYAKLLVVENPAQSSPGYAFLAATVHELGDAKYEEYWKKLIAGGTRVAGGWNDAYYTDFSGSKGKGKYPLVVSYSSSPSAENGATGVLPKTCVKQVEYAGVLRGAENPEGAKAFVDFLLSEDVQKAVAPSMYIYPVTDVKLPDEWVKYAPKVDSPISIDPKTVGEKGDTWLKNWRSAAGM</sequence>
<dbReference type="AlphaFoldDB" id="A0AAW9HMF3"/>
<keyword evidence="2" id="KW-0812">Transmembrane</keyword>
<keyword evidence="2" id="KW-1133">Transmembrane helix</keyword>
<evidence type="ECO:0000256" key="1">
    <source>
        <dbReference type="ARBA" id="ARBA00022729"/>
    </source>
</evidence>
<dbReference type="NCBIfam" id="TIGR01254">
    <property type="entry name" value="sfuA"/>
    <property type="match status" value="1"/>
</dbReference>
<evidence type="ECO:0000313" key="3">
    <source>
        <dbReference type="EMBL" id="MDY5155088.1"/>
    </source>
</evidence>
<comment type="caution">
    <text evidence="3">The sequence shown here is derived from an EMBL/GenBank/DDBJ whole genome shotgun (WGS) entry which is preliminary data.</text>
</comment>
<evidence type="ECO:0000256" key="2">
    <source>
        <dbReference type="SAM" id="Phobius"/>
    </source>
</evidence>
<gene>
    <name evidence="3" type="ORF">R6G80_05035</name>
</gene>
<dbReference type="SUPFAM" id="SSF53850">
    <property type="entry name" value="Periplasmic binding protein-like II"/>
    <property type="match status" value="1"/>
</dbReference>
<name>A0AAW9HMF3_9ACTO</name>